<organism evidence="2 3">
    <name type="scientific">Enterobacter phage EcP1</name>
    <dbReference type="NCBI Taxonomy" id="942016"/>
    <lineage>
        <taxon>Viruses</taxon>
        <taxon>Duplodnaviria</taxon>
        <taxon>Heunggongvirae</taxon>
        <taxon>Uroviricota</taxon>
        <taxon>Caudoviricetes</taxon>
        <taxon>Schitoviridae</taxon>
        <taxon>Eceepunavirus</taxon>
        <taxon>Eceepunavirus EcP1</taxon>
    </lineage>
</organism>
<name>E9NIG2_9CAUD</name>
<protein>
    <submittedName>
        <fullName evidence="2">DNA helicase</fullName>
    </submittedName>
</protein>
<accession>E9NIG2</accession>
<sequence>MEVKLNADQEKAVREVSGFLLDDTKKEHVVSGAGGTGKTFTVGRVLDSLERINTTAALLGAKKLNKVYYTASTNKAAEVLSNASNGTASTIHNLLGLSVINDFRTGKTKLKKTDRNAVISDAIIVCDEASMVSAELKALIKQYTQNCKIIYTGDKYQLFPIGEESSPVFDDATISQSILLEPMRQDKDSPIYKLCNQFRKTVETGKFFPIIGSKGHVDYLTTDQYRAEIIQNFVHEPRDDMKILCYTNPEVVGYNTNIRKLRGLPPTFTAGETIVSNNAAKSMSQDSMLVIEREYLIDDVSQIIEHPQYKFKCYYVWINGSQYLQPVNQDDVKKVLQHLAKKSKQDGDWEDYFYFKNNIADLRQKDASTVHKSQGSTYDTVYIDLNDIGKCFNRVDAARLLYVAVSRPTTRIALYGKLPDYYGG</sequence>
<dbReference type="Pfam" id="PF13538">
    <property type="entry name" value="UvrD_C_2"/>
    <property type="match status" value="1"/>
</dbReference>
<keyword evidence="2" id="KW-0547">Nucleotide-binding</keyword>
<dbReference type="Pfam" id="PF13245">
    <property type="entry name" value="AAA_19"/>
    <property type="match status" value="1"/>
</dbReference>
<keyword evidence="2" id="KW-0378">Hydrolase</keyword>
<dbReference type="KEGG" id="vg:14006816"/>
<dbReference type="Proteomes" id="UP000007263">
    <property type="component" value="Segment"/>
</dbReference>
<dbReference type="RefSeq" id="YP_007003160.1">
    <property type="nucleotide sequence ID" value="NC_019485.1"/>
</dbReference>
<dbReference type="InterPro" id="IPR051055">
    <property type="entry name" value="PIF1_helicase"/>
</dbReference>
<keyword evidence="2" id="KW-0067">ATP-binding</keyword>
<evidence type="ECO:0000259" key="1">
    <source>
        <dbReference type="Pfam" id="PF13538"/>
    </source>
</evidence>
<dbReference type="InterPro" id="IPR027417">
    <property type="entry name" value="P-loop_NTPase"/>
</dbReference>
<dbReference type="SUPFAM" id="SSF52540">
    <property type="entry name" value="P-loop containing nucleoside triphosphate hydrolases"/>
    <property type="match status" value="1"/>
</dbReference>
<feature type="domain" description="UvrD-like helicase C-terminal" evidence="1">
    <location>
        <begin position="367"/>
        <end position="411"/>
    </location>
</feature>
<keyword evidence="2" id="KW-0347">Helicase</keyword>
<dbReference type="PANTHER" id="PTHR47642">
    <property type="entry name" value="ATP-DEPENDENT DNA HELICASE"/>
    <property type="match status" value="1"/>
</dbReference>
<dbReference type="OrthoDB" id="5394at10239"/>
<gene>
    <name evidence="2" type="ORF">EcP1_gp37</name>
</gene>
<dbReference type="EMBL" id="HQ641380">
    <property type="protein sequence ID" value="ADU79188.1"/>
    <property type="molecule type" value="Genomic_DNA"/>
</dbReference>
<dbReference type="Gene3D" id="3.40.50.300">
    <property type="entry name" value="P-loop containing nucleotide triphosphate hydrolases"/>
    <property type="match status" value="2"/>
</dbReference>
<keyword evidence="3" id="KW-1185">Reference proteome</keyword>
<dbReference type="CDD" id="cd18809">
    <property type="entry name" value="SF1_C_RecD"/>
    <property type="match status" value="1"/>
</dbReference>
<proteinExistence type="predicted"/>
<dbReference type="GO" id="GO:0004386">
    <property type="term" value="F:helicase activity"/>
    <property type="evidence" value="ECO:0007669"/>
    <property type="project" value="UniProtKB-KW"/>
</dbReference>
<reference evidence="2 3" key="1">
    <citation type="submission" date="2010-11" db="EMBL/GenBank/DDBJ databases">
        <title>Complete nucleotide sequence of the bacteriophage EcP1, a new member of the N4-like viruses.</title>
        <authorList>
            <person name="Zhu J."/>
            <person name="Rao X."/>
            <person name="Tan Y."/>
            <person name="Hu Z."/>
            <person name="Xiong K."/>
            <person name="Chen Z."/>
            <person name="Li S."/>
            <person name="Yang J."/>
            <person name="Jin X."/>
            <person name="Chen Y."/>
            <person name="Hu F."/>
        </authorList>
    </citation>
    <scope>NUCLEOTIDE SEQUENCE [LARGE SCALE GENOMIC DNA]</scope>
</reference>
<evidence type="ECO:0000313" key="3">
    <source>
        <dbReference type="Proteomes" id="UP000007263"/>
    </source>
</evidence>
<evidence type="ECO:0000313" key="2">
    <source>
        <dbReference type="EMBL" id="ADU79188.1"/>
    </source>
</evidence>
<dbReference type="GeneID" id="14006816"/>
<dbReference type="InterPro" id="IPR027785">
    <property type="entry name" value="UvrD-like_helicase_C"/>
</dbReference>